<name>A0ABP6ATG3_9ACTN</name>
<dbReference type="EMBL" id="BAAATM010000003">
    <property type="protein sequence ID" value="GAA2523006.1"/>
    <property type="molecule type" value="Genomic_DNA"/>
</dbReference>
<dbReference type="RefSeq" id="WP_344535271.1">
    <property type="nucleotide sequence ID" value="NZ_BAAATM010000003.1"/>
</dbReference>
<dbReference type="SUPFAM" id="SSF49899">
    <property type="entry name" value="Concanavalin A-like lectins/glucanases"/>
    <property type="match status" value="1"/>
</dbReference>
<proteinExistence type="inferred from homology"/>
<dbReference type="Gene3D" id="2.60.120.200">
    <property type="match status" value="1"/>
</dbReference>
<dbReference type="PANTHER" id="PTHR10963">
    <property type="entry name" value="GLYCOSYL HYDROLASE-RELATED"/>
    <property type="match status" value="1"/>
</dbReference>
<dbReference type="CDD" id="cd08023">
    <property type="entry name" value="GH16_laminarinase_like"/>
    <property type="match status" value="1"/>
</dbReference>
<feature type="domain" description="GH16" evidence="3">
    <location>
        <begin position="28"/>
        <end position="273"/>
    </location>
</feature>
<dbReference type="InterPro" id="IPR000757">
    <property type="entry name" value="Beta-glucanase-like"/>
</dbReference>
<evidence type="ECO:0000259" key="3">
    <source>
        <dbReference type="PROSITE" id="PS51762"/>
    </source>
</evidence>
<accession>A0ABP6ATG3</accession>
<keyword evidence="5" id="KW-1185">Reference proteome</keyword>
<feature type="signal peptide" evidence="2">
    <location>
        <begin position="1"/>
        <end position="27"/>
    </location>
</feature>
<dbReference type="Pfam" id="PF00722">
    <property type="entry name" value="Glyco_hydro_16"/>
    <property type="match status" value="1"/>
</dbReference>
<evidence type="ECO:0000256" key="1">
    <source>
        <dbReference type="ARBA" id="ARBA00006865"/>
    </source>
</evidence>
<dbReference type="Proteomes" id="UP001501095">
    <property type="component" value="Unassembled WGS sequence"/>
</dbReference>
<comment type="similarity">
    <text evidence="1">Belongs to the glycosyl hydrolase 16 family.</text>
</comment>
<sequence>MTVPARTAGRLLAAVALMLAVSCGSGATDGPGSPVPAGWRTVFHDDFDGSRLNSGRWTTCYDWNDGGCTNSGNPEQQWYLPGQVSVGDGVLTLHADRRSARGSDGRTYPWVSGMISTGRDHWDARPRHTFTYGYFEASIRISPEKTMFPGFWLMPASRYTPPELDIMEFFGTTEEVSMYTHWRDRNGVDHQKAGNYGPVDFPAGYHRFGMLWEADAVTWYVDGVERFKVTEPERIPHVPMELLINLAVGVPQPPPPSVDSGRMTVDWVRVWQQ</sequence>
<dbReference type="PANTHER" id="PTHR10963:SF55">
    <property type="entry name" value="GLYCOSIDE HYDROLASE FAMILY 16 PROTEIN"/>
    <property type="match status" value="1"/>
</dbReference>
<organism evidence="4 5">
    <name type="scientific">Streptomyces levis</name>
    <dbReference type="NCBI Taxonomy" id="285566"/>
    <lineage>
        <taxon>Bacteria</taxon>
        <taxon>Bacillati</taxon>
        <taxon>Actinomycetota</taxon>
        <taxon>Actinomycetes</taxon>
        <taxon>Kitasatosporales</taxon>
        <taxon>Streptomycetaceae</taxon>
        <taxon>Streptomyces</taxon>
    </lineage>
</organism>
<gene>
    <name evidence="4" type="ORF">GCM10010423_15100</name>
</gene>
<feature type="chain" id="PRO_5045158095" description="GH16 domain-containing protein" evidence="2">
    <location>
        <begin position="28"/>
        <end position="273"/>
    </location>
</feature>
<protein>
    <recommendedName>
        <fullName evidence="3">GH16 domain-containing protein</fullName>
    </recommendedName>
</protein>
<dbReference type="InterPro" id="IPR050546">
    <property type="entry name" value="Glycosyl_Hydrlase_16"/>
</dbReference>
<evidence type="ECO:0000256" key="2">
    <source>
        <dbReference type="SAM" id="SignalP"/>
    </source>
</evidence>
<evidence type="ECO:0000313" key="4">
    <source>
        <dbReference type="EMBL" id="GAA2523006.1"/>
    </source>
</evidence>
<keyword evidence="2" id="KW-0732">Signal</keyword>
<comment type="caution">
    <text evidence="4">The sequence shown here is derived from an EMBL/GenBank/DDBJ whole genome shotgun (WGS) entry which is preliminary data.</text>
</comment>
<evidence type="ECO:0000313" key="5">
    <source>
        <dbReference type="Proteomes" id="UP001501095"/>
    </source>
</evidence>
<reference evidence="5" key="1">
    <citation type="journal article" date="2019" name="Int. J. Syst. Evol. Microbiol.">
        <title>The Global Catalogue of Microorganisms (GCM) 10K type strain sequencing project: providing services to taxonomists for standard genome sequencing and annotation.</title>
        <authorList>
            <consortium name="The Broad Institute Genomics Platform"/>
            <consortium name="The Broad Institute Genome Sequencing Center for Infectious Disease"/>
            <person name="Wu L."/>
            <person name="Ma J."/>
        </authorList>
    </citation>
    <scope>NUCLEOTIDE SEQUENCE [LARGE SCALE GENOMIC DNA]</scope>
    <source>
        <strain evidence="5">JCM 6924</strain>
    </source>
</reference>
<dbReference type="PROSITE" id="PS51762">
    <property type="entry name" value="GH16_2"/>
    <property type="match status" value="1"/>
</dbReference>
<dbReference type="PROSITE" id="PS51257">
    <property type="entry name" value="PROKAR_LIPOPROTEIN"/>
    <property type="match status" value="1"/>
</dbReference>
<dbReference type="InterPro" id="IPR013320">
    <property type="entry name" value="ConA-like_dom_sf"/>
</dbReference>